<dbReference type="GO" id="GO:0008757">
    <property type="term" value="F:S-adenosylmethionine-dependent methyltransferase activity"/>
    <property type="evidence" value="ECO:0007669"/>
    <property type="project" value="UniProtKB-ARBA"/>
</dbReference>
<evidence type="ECO:0008006" key="10">
    <source>
        <dbReference type="Google" id="ProtNLM"/>
    </source>
</evidence>
<dbReference type="InterPro" id="IPR012967">
    <property type="entry name" value="COMT_dimerisation"/>
</dbReference>
<feature type="domain" description="O-methyltransferase C-terminal" evidence="6">
    <location>
        <begin position="140"/>
        <end position="347"/>
    </location>
</feature>
<dbReference type="CDD" id="cd02440">
    <property type="entry name" value="AdoMet_MTases"/>
    <property type="match status" value="1"/>
</dbReference>
<dbReference type="PANTHER" id="PTHR11746">
    <property type="entry name" value="O-METHYLTRANSFERASE"/>
    <property type="match status" value="1"/>
</dbReference>
<dbReference type="InterPro" id="IPR001077">
    <property type="entry name" value="COMT_C"/>
</dbReference>
<reference evidence="8" key="1">
    <citation type="journal article" date="2016" name="Nat. Genet.">
        <title>A high-quality carrot genome assembly provides new insights into carotenoid accumulation and asterid genome evolution.</title>
        <authorList>
            <person name="Iorizzo M."/>
            <person name="Ellison S."/>
            <person name="Senalik D."/>
            <person name="Zeng P."/>
            <person name="Satapoomin P."/>
            <person name="Huang J."/>
            <person name="Bowman M."/>
            <person name="Iovene M."/>
            <person name="Sanseverino W."/>
            <person name="Cavagnaro P."/>
            <person name="Yildiz M."/>
            <person name="Macko-Podgorni A."/>
            <person name="Moranska E."/>
            <person name="Grzebelus E."/>
            <person name="Grzebelus D."/>
            <person name="Ashrafi H."/>
            <person name="Zheng Z."/>
            <person name="Cheng S."/>
            <person name="Spooner D."/>
            <person name="Van Deynze A."/>
            <person name="Simon P."/>
        </authorList>
    </citation>
    <scope>NUCLEOTIDE SEQUENCE</scope>
    <source>
        <tissue evidence="8">Leaf</tissue>
    </source>
</reference>
<dbReference type="FunFam" id="3.40.50.150:FF:000061">
    <property type="entry name" value="Caffeic acid O-methyltransferase"/>
    <property type="match status" value="1"/>
</dbReference>
<dbReference type="InterPro" id="IPR036390">
    <property type="entry name" value="WH_DNA-bd_sf"/>
</dbReference>
<evidence type="ECO:0000256" key="5">
    <source>
        <dbReference type="PIRSR" id="PIRSR005739-1"/>
    </source>
</evidence>
<dbReference type="GO" id="GO:0008171">
    <property type="term" value="F:O-methyltransferase activity"/>
    <property type="evidence" value="ECO:0007669"/>
    <property type="project" value="InterPro"/>
</dbReference>
<accession>A0AAF0WMZ7</accession>
<dbReference type="InterPro" id="IPR016461">
    <property type="entry name" value="COMT-like"/>
</dbReference>
<evidence type="ECO:0000256" key="1">
    <source>
        <dbReference type="ARBA" id="ARBA00022603"/>
    </source>
</evidence>
<evidence type="ECO:0000313" key="8">
    <source>
        <dbReference type="EMBL" id="WOG90925.1"/>
    </source>
</evidence>
<name>A0AAF0WMZ7_DAUCS</name>
<dbReference type="InterPro" id="IPR036388">
    <property type="entry name" value="WH-like_DNA-bd_sf"/>
</dbReference>
<dbReference type="Pfam" id="PF08100">
    <property type="entry name" value="Dimerisation"/>
    <property type="match status" value="1"/>
</dbReference>
<dbReference type="InterPro" id="IPR029063">
    <property type="entry name" value="SAM-dependent_MTases_sf"/>
</dbReference>
<dbReference type="PIRSF" id="PIRSF005739">
    <property type="entry name" value="O-mtase"/>
    <property type="match status" value="1"/>
</dbReference>
<comment type="similarity">
    <text evidence="4">Belongs to the class I-like SAM-binding methyltransferase superfamily. Cation-independent O-methyltransferase family. COMT subfamily.</text>
</comment>
<dbReference type="Proteomes" id="UP000077755">
    <property type="component" value="Chromosome 3"/>
</dbReference>
<evidence type="ECO:0000256" key="4">
    <source>
        <dbReference type="ARBA" id="ARBA00034481"/>
    </source>
</evidence>
<keyword evidence="1" id="KW-0489">Methyltransferase</keyword>
<proteinExistence type="inferred from homology"/>
<feature type="domain" description="O-methyltransferase dimerisation" evidence="7">
    <location>
        <begin position="25"/>
        <end position="117"/>
    </location>
</feature>
<evidence type="ECO:0000256" key="3">
    <source>
        <dbReference type="ARBA" id="ARBA00022691"/>
    </source>
</evidence>
<evidence type="ECO:0000313" key="9">
    <source>
        <dbReference type="Proteomes" id="UP000077755"/>
    </source>
</evidence>
<gene>
    <name evidence="8" type="ORF">DCAR_0310172</name>
</gene>
<dbReference type="SUPFAM" id="SSF46785">
    <property type="entry name" value="Winged helix' DNA-binding domain"/>
    <property type="match status" value="1"/>
</dbReference>
<dbReference type="Gene3D" id="3.40.50.150">
    <property type="entry name" value="Vaccinia Virus protein VP39"/>
    <property type="match status" value="1"/>
</dbReference>
<reference evidence="8" key="2">
    <citation type="submission" date="2022-03" db="EMBL/GenBank/DDBJ databases">
        <title>Draft title - Genomic analysis of global carrot germplasm unveils the trajectory of domestication and the origin of high carotenoid orange carrot.</title>
        <authorList>
            <person name="Iorizzo M."/>
            <person name="Ellison S."/>
            <person name="Senalik D."/>
            <person name="Macko-Podgorni A."/>
            <person name="Grzebelus D."/>
            <person name="Bostan H."/>
            <person name="Rolling W."/>
            <person name="Curaba J."/>
            <person name="Simon P."/>
        </authorList>
    </citation>
    <scope>NUCLEOTIDE SEQUENCE</scope>
    <source>
        <tissue evidence="8">Leaf</tissue>
    </source>
</reference>
<protein>
    <recommendedName>
        <fullName evidence="10">Caffeic acid O-methyltransferase</fullName>
    </recommendedName>
</protein>
<keyword evidence="3" id="KW-0949">S-adenosyl-L-methionine</keyword>
<evidence type="ECO:0000256" key="2">
    <source>
        <dbReference type="ARBA" id="ARBA00022679"/>
    </source>
</evidence>
<feature type="active site" description="Proton acceptor" evidence="5">
    <location>
        <position position="271"/>
    </location>
</feature>
<evidence type="ECO:0000259" key="7">
    <source>
        <dbReference type="Pfam" id="PF08100"/>
    </source>
</evidence>
<evidence type="ECO:0000259" key="6">
    <source>
        <dbReference type="Pfam" id="PF00891"/>
    </source>
</evidence>
<dbReference type="EMBL" id="CP093345">
    <property type="protein sequence ID" value="WOG90925.1"/>
    <property type="molecule type" value="Genomic_DNA"/>
</dbReference>
<dbReference type="SUPFAM" id="SSF53335">
    <property type="entry name" value="S-adenosyl-L-methionine-dependent methyltransferases"/>
    <property type="match status" value="1"/>
</dbReference>
<organism evidence="8 9">
    <name type="scientific">Daucus carota subsp. sativus</name>
    <name type="common">Carrot</name>
    <dbReference type="NCBI Taxonomy" id="79200"/>
    <lineage>
        <taxon>Eukaryota</taxon>
        <taxon>Viridiplantae</taxon>
        <taxon>Streptophyta</taxon>
        <taxon>Embryophyta</taxon>
        <taxon>Tracheophyta</taxon>
        <taxon>Spermatophyta</taxon>
        <taxon>Magnoliopsida</taxon>
        <taxon>eudicotyledons</taxon>
        <taxon>Gunneridae</taxon>
        <taxon>Pentapetalae</taxon>
        <taxon>asterids</taxon>
        <taxon>campanulids</taxon>
        <taxon>Apiales</taxon>
        <taxon>Apiaceae</taxon>
        <taxon>Apioideae</taxon>
        <taxon>Scandiceae</taxon>
        <taxon>Daucinae</taxon>
        <taxon>Daucus</taxon>
        <taxon>Daucus sect. Daucus</taxon>
    </lineage>
</organism>
<dbReference type="GO" id="GO:0046983">
    <property type="term" value="F:protein dimerization activity"/>
    <property type="evidence" value="ECO:0007669"/>
    <property type="project" value="InterPro"/>
</dbReference>
<dbReference type="FunFam" id="1.10.10.10:FF:000357">
    <property type="entry name" value="Caffeic acid 3-O-methyltransferase"/>
    <property type="match status" value="1"/>
</dbReference>
<keyword evidence="2" id="KW-0808">Transferase</keyword>
<dbReference type="KEGG" id="dcr:108213212"/>
<dbReference type="Gene3D" id="1.10.10.10">
    <property type="entry name" value="Winged helix-like DNA-binding domain superfamily/Winged helix DNA-binding domain"/>
    <property type="match status" value="1"/>
</dbReference>
<dbReference type="AlphaFoldDB" id="A0AAF0WMZ7"/>
<dbReference type="GO" id="GO:0032259">
    <property type="term" value="P:methylation"/>
    <property type="evidence" value="ECO:0007669"/>
    <property type="project" value="UniProtKB-KW"/>
</dbReference>
<dbReference type="GO" id="GO:0009805">
    <property type="term" value="P:coumarin biosynthetic process"/>
    <property type="evidence" value="ECO:0007669"/>
    <property type="project" value="UniProtKB-ARBA"/>
</dbReference>
<keyword evidence="9" id="KW-1185">Reference proteome</keyword>
<sequence length="365" mass="40194">MNSMAHINSTSSFEEEEETCLFAIQLATASVLPMVLKAAIELDIFDTIAKVGPGAYVTPSDLASILPTSNPDAPLMLHRMLRVLASYLVLKCKVIELPNGLLVKTYGLMPVCKYFTRNEDGVSLAPLSLLTNDKILMESWYHLKDAVLGGGLPFNKAFGMNIYDYSGTDPRFNMVFNQAMKDHSTIIMNKILQNYTGFEGLTSIVDVGGGTGASLDAIISKYPTIKGINFDLPHVVKDANSSNNNGVEHVGGDMFISVPKGDAIFLKWICHNWNDDQCLRLLINCYEALVDGGKVVVAESILAEQPETSLITKTVLHVDAIMLASIPGGRERTEEEFEALAKRAGFKRFNKLCHAFNIWIMEFCK</sequence>
<dbReference type="Pfam" id="PF00891">
    <property type="entry name" value="Methyltransf_2"/>
    <property type="match status" value="1"/>
</dbReference>